<dbReference type="Proteomes" id="UP000582659">
    <property type="component" value="Unassembled WGS sequence"/>
</dbReference>
<dbReference type="OrthoDB" id="1932641at2759"/>
<name>A0A7I8WYH3_BURXY</name>
<protein>
    <submittedName>
        <fullName evidence="7">(pine wood nematode) hypothetical protein</fullName>
    </submittedName>
</protein>
<evidence type="ECO:0000313" key="8">
    <source>
        <dbReference type="Proteomes" id="UP000659654"/>
    </source>
</evidence>
<dbReference type="CDD" id="cd22391">
    <property type="entry name" value="KH-I_PNO1_rpt1"/>
    <property type="match status" value="1"/>
</dbReference>
<keyword evidence="8" id="KW-1185">Reference proteome</keyword>
<feature type="compositionally biased region" description="Basic and acidic residues" evidence="5">
    <location>
        <begin position="121"/>
        <end position="154"/>
    </location>
</feature>
<dbReference type="SUPFAM" id="SSF54791">
    <property type="entry name" value="Eukaryotic type KH-domain (KH-domain type I)"/>
    <property type="match status" value="1"/>
</dbReference>
<dbReference type="FunFam" id="3.30.1370.10:FF:000009">
    <property type="entry name" value="RNA-binding protein PNO1"/>
    <property type="match status" value="1"/>
</dbReference>
<comment type="subcellular location">
    <subcellularLocation>
        <location evidence="1">Nucleus</location>
        <location evidence="1">Nucleolus</location>
    </subcellularLocation>
</comment>
<evidence type="ECO:0000256" key="2">
    <source>
        <dbReference type="ARBA" id="ARBA00007515"/>
    </source>
</evidence>
<evidence type="ECO:0000256" key="1">
    <source>
        <dbReference type="ARBA" id="ARBA00004604"/>
    </source>
</evidence>
<sequence length="337" mass="39187">MYFVETGGDYSLIREKYLIFIRDSDVFYIVLETGPKMVSKVKKTKKQQKKKVEDVEMEDLPDLVPLEDEDLVTELPELDVAEEPEAEQEPEMTVVSRKKGKRKANKSLDVIMEDGEEEETEVQKTSEKDEPMDQEAFDKKQEEKLKKKREGKMTVETDVRRVPIPRHRYSRLKSEWNKIVEPIVQQLKLQVRFNLKTRKVEIRAPKNQTPNLTFLQKAEDFVHAFALGFDVQDAIALIRLDHIFLESFEVQDVKPLYGEHLSRAIGRIAGKDGRTKHTIENVTRTRIVLQDQKIHTMGSFQNLRLARHTLCSLILGRPPSKVYGNLRNLSSRMADRL</sequence>
<organism evidence="7 8">
    <name type="scientific">Bursaphelenchus xylophilus</name>
    <name type="common">Pinewood nematode worm</name>
    <name type="synonym">Aphelenchoides xylophilus</name>
    <dbReference type="NCBI Taxonomy" id="6326"/>
    <lineage>
        <taxon>Eukaryota</taxon>
        <taxon>Metazoa</taxon>
        <taxon>Ecdysozoa</taxon>
        <taxon>Nematoda</taxon>
        <taxon>Chromadorea</taxon>
        <taxon>Rhabditida</taxon>
        <taxon>Tylenchina</taxon>
        <taxon>Tylenchomorpha</taxon>
        <taxon>Aphelenchoidea</taxon>
        <taxon>Aphelenchoididae</taxon>
        <taxon>Bursaphelenchus</taxon>
    </lineage>
</organism>
<comment type="similarity">
    <text evidence="2">Belongs to the PNO1 family.</text>
</comment>
<dbReference type="CDD" id="cd22392">
    <property type="entry name" value="KH-I_PNO1_rpt2"/>
    <property type="match status" value="1"/>
</dbReference>
<dbReference type="GO" id="GO:0005730">
    <property type="term" value="C:nucleolus"/>
    <property type="evidence" value="ECO:0007669"/>
    <property type="project" value="UniProtKB-SubCell"/>
</dbReference>
<dbReference type="InterPro" id="IPR036612">
    <property type="entry name" value="KH_dom_type_1_sf"/>
</dbReference>
<dbReference type="AlphaFoldDB" id="A0A7I8WYH3"/>
<evidence type="ECO:0000256" key="5">
    <source>
        <dbReference type="SAM" id="MobiDB-lite"/>
    </source>
</evidence>
<dbReference type="Proteomes" id="UP000659654">
    <property type="component" value="Unassembled WGS sequence"/>
</dbReference>
<proteinExistence type="inferred from homology"/>
<feature type="domain" description="PNO1 second type I KH" evidence="6">
    <location>
        <begin position="247"/>
        <end position="330"/>
    </location>
</feature>
<feature type="region of interest" description="Disordered" evidence="5">
    <location>
        <begin position="113"/>
        <end position="154"/>
    </location>
</feature>
<dbReference type="EMBL" id="CAJFDI010000002">
    <property type="protein sequence ID" value="CAD5217502.1"/>
    <property type="molecule type" value="Genomic_DNA"/>
</dbReference>
<reference evidence="7" key="1">
    <citation type="submission" date="2020-09" db="EMBL/GenBank/DDBJ databases">
        <authorList>
            <person name="Kikuchi T."/>
        </authorList>
    </citation>
    <scope>NUCLEOTIDE SEQUENCE</scope>
    <source>
        <strain evidence="7">Ka4C1</strain>
    </source>
</reference>
<dbReference type="GO" id="GO:0003723">
    <property type="term" value="F:RNA binding"/>
    <property type="evidence" value="ECO:0007669"/>
    <property type="project" value="UniProtKB-KW"/>
</dbReference>
<evidence type="ECO:0000256" key="3">
    <source>
        <dbReference type="ARBA" id="ARBA00022884"/>
    </source>
</evidence>
<dbReference type="Gene3D" id="3.30.1370.10">
    <property type="entry name" value="K Homology domain, type 1"/>
    <property type="match status" value="2"/>
</dbReference>
<dbReference type="EMBL" id="CAJFCV020000002">
    <property type="protein sequence ID" value="CAG9101155.1"/>
    <property type="molecule type" value="Genomic_DNA"/>
</dbReference>
<gene>
    <name evidence="7" type="ORF">BXYJ_LOCUS5067</name>
</gene>
<feature type="compositionally biased region" description="Acidic residues" evidence="5">
    <location>
        <begin position="80"/>
        <end position="90"/>
    </location>
</feature>
<dbReference type="PANTHER" id="PTHR12826">
    <property type="entry name" value="RIBONUCLEASE Y"/>
    <property type="match status" value="1"/>
</dbReference>
<accession>A0A7I8WYH3</accession>
<dbReference type="InterPro" id="IPR055211">
    <property type="entry name" value="KH_PNO1_2nd"/>
</dbReference>
<evidence type="ECO:0000313" key="7">
    <source>
        <dbReference type="EMBL" id="CAD5217502.1"/>
    </source>
</evidence>
<keyword evidence="3" id="KW-0694">RNA-binding</keyword>
<keyword evidence="4" id="KW-0539">Nucleus</keyword>
<comment type="caution">
    <text evidence="7">The sequence shown here is derived from an EMBL/GenBank/DDBJ whole genome shotgun (WGS) entry which is preliminary data.</text>
</comment>
<dbReference type="InterPro" id="IPR055212">
    <property type="entry name" value="KH-I_PNO1_first"/>
</dbReference>
<dbReference type="Pfam" id="PF22891">
    <property type="entry name" value="KH_PNO1_2nd"/>
    <property type="match status" value="1"/>
</dbReference>
<dbReference type="PANTHER" id="PTHR12826:SF13">
    <property type="entry name" value="RNA-BINDING PROTEIN PNO1"/>
    <property type="match status" value="1"/>
</dbReference>
<feature type="region of interest" description="Disordered" evidence="5">
    <location>
        <begin position="80"/>
        <end position="99"/>
    </location>
</feature>
<evidence type="ECO:0000256" key="4">
    <source>
        <dbReference type="ARBA" id="ARBA00023242"/>
    </source>
</evidence>
<evidence type="ECO:0000259" key="6">
    <source>
        <dbReference type="Pfam" id="PF22891"/>
    </source>
</evidence>
<dbReference type="SMR" id="A0A7I8WYH3"/>